<organism evidence="1">
    <name type="scientific">Neospora caninum (strain Liverpool)</name>
    <dbReference type="NCBI Taxonomy" id="572307"/>
    <lineage>
        <taxon>Eukaryota</taxon>
        <taxon>Sar</taxon>
        <taxon>Alveolata</taxon>
        <taxon>Apicomplexa</taxon>
        <taxon>Conoidasida</taxon>
        <taxon>Coccidia</taxon>
        <taxon>Eucoccidiorida</taxon>
        <taxon>Eimeriorina</taxon>
        <taxon>Sarcocystidae</taxon>
        <taxon>Neospora</taxon>
    </lineage>
</organism>
<dbReference type="EMBL" id="LN714477">
    <property type="protein sequence ID" value="CEL64855.1"/>
    <property type="molecule type" value="Genomic_DNA"/>
</dbReference>
<evidence type="ECO:0000313" key="1">
    <source>
        <dbReference type="EMBL" id="CEL64855.1"/>
    </source>
</evidence>
<sequence>MRSTRAATQLNAHVCVHVVQSMQLQTGRERTDSSIASELPGIIPLAGFSRTGRSDPRE</sequence>
<protein>
    <submittedName>
        <fullName evidence="1">Uncharacterized protein</fullName>
    </submittedName>
</protein>
<dbReference type="AlphaFoldDB" id="A0A0F7U8A3"/>
<accession>A0A0F7U8A3</accession>
<name>A0A0F7U8A3_NEOCL</name>
<reference evidence="1" key="1">
    <citation type="journal article" date="2015" name="PLoS ONE">
        <title>Comprehensive Evaluation of Toxoplasma gondii VEG and Neospora caninum LIV Genomes with Tachyzoite Stage Transcriptome and Proteome Defines Novel Transcript Features.</title>
        <authorList>
            <person name="Ramaprasad A."/>
            <person name="Mourier T."/>
            <person name="Naeem R."/>
            <person name="Malas T.B."/>
            <person name="Moussa E."/>
            <person name="Panigrahi A."/>
            <person name="Vermont S.J."/>
            <person name="Otto T.D."/>
            <person name="Wastling J."/>
            <person name="Pain A."/>
        </authorList>
    </citation>
    <scope>NUCLEOTIDE SEQUENCE</scope>
    <source>
        <strain evidence="1">Liverpool</strain>
    </source>
</reference>
<gene>
    <name evidence="1" type="ORF">BN1204_007275</name>
</gene>
<proteinExistence type="predicted"/>